<protein>
    <submittedName>
        <fullName evidence="2">Uncharacterized protein</fullName>
    </submittedName>
</protein>
<dbReference type="OrthoDB" id="6636206at2"/>
<accession>A0A2X4XPD4</accession>
<proteinExistence type="predicted"/>
<dbReference type="RefSeq" id="WP_111740811.1">
    <property type="nucleotide sequence ID" value="NZ_LR698987.1"/>
</dbReference>
<dbReference type="AlphaFoldDB" id="A0A2X4XPD4"/>
<keyword evidence="1" id="KW-0732">Signal</keyword>
<evidence type="ECO:0000256" key="1">
    <source>
        <dbReference type="SAM" id="SignalP"/>
    </source>
</evidence>
<keyword evidence="3" id="KW-1185">Reference proteome</keyword>
<sequence>MSPSKAALASLILALACSAQANMRAAFNYIEAPSSPLAPPKASVSIPQLIVQKETLDIDCDDSRCWVEAVYHLTSSADAMLEFAFIMPSNTPVEAKVAGHYSASKVTLEKEEINQKELKYSCSSWSHCADSLPLYRASFIGKVFKGKNTVEVAYFQPLTLLERDYGYFTDSRYVEVFIYELAPLKEWQLADDFTLDVTLSALRKRPERNKGWSLFSSRSVNCFLSGQKVEKDGDYLNLAASLDKNFPNTLICNMGDSDLIKDN</sequence>
<gene>
    <name evidence="2" type="ORF">NCTC12151_02352</name>
</gene>
<dbReference type="PROSITE" id="PS51257">
    <property type="entry name" value="PROKAR_LIPOPROTEIN"/>
    <property type="match status" value="1"/>
</dbReference>
<name>A0A2X4XPD4_9GAMM</name>
<feature type="chain" id="PRO_5016078777" evidence="1">
    <location>
        <begin position="22"/>
        <end position="263"/>
    </location>
</feature>
<dbReference type="Proteomes" id="UP000249005">
    <property type="component" value="Chromosome 1"/>
</dbReference>
<evidence type="ECO:0000313" key="2">
    <source>
        <dbReference type="EMBL" id="SQI41805.1"/>
    </source>
</evidence>
<dbReference type="EMBL" id="LS483470">
    <property type="protein sequence ID" value="SQI41805.1"/>
    <property type="molecule type" value="Genomic_DNA"/>
</dbReference>
<reference evidence="2 3" key="1">
    <citation type="submission" date="2018-06" db="EMBL/GenBank/DDBJ databases">
        <authorList>
            <consortium name="Pathogen Informatics"/>
            <person name="Doyle S."/>
        </authorList>
    </citation>
    <scope>NUCLEOTIDE SEQUENCE [LARGE SCALE GENOMIC DNA]</scope>
    <source>
        <strain evidence="2 3">NCTC12151</strain>
    </source>
</reference>
<organism evidence="2 3">
    <name type="scientific">Leminorella richardii</name>
    <dbReference type="NCBI Taxonomy" id="158841"/>
    <lineage>
        <taxon>Bacteria</taxon>
        <taxon>Pseudomonadati</taxon>
        <taxon>Pseudomonadota</taxon>
        <taxon>Gammaproteobacteria</taxon>
        <taxon>Enterobacterales</taxon>
        <taxon>Budviciaceae</taxon>
        <taxon>Leminorella</taxon>
    </lineage>
</organism>
<dbReference type="KEGG" id="lri:NCTC12151_02352"/>
<feature type="signal peptide" evidence="1">
    <location>
        <begin position="1"/>
        <end position="21"/>
    </location>
</feature>
<evidence type="ECO:0000313" key="3">
    <source>
        <dbReference type="Proteomes" id="UP000249005"/>
    </source>
</evidence>